<dbReference type="AlphaFoldDB" id="A0AA96WX35"/>
<dbReference type="RefSeq" id="WP_316431964.1">
    <property type="nucleotide sequence ID" value="NZ_CP053586.1"/>
</dbReference>
<evidence type="ECO:0000313" key="2">
    <source>
        <dbReference type="EMBL" id="WNZ25797.1"/>
    </source>
</evidence>
<accession>A0AA96WX35</accession>
<evidence type="ECO:0000256" key="1">
    <source>
        <dbReference type="SAM" id="MobiDB-lite"/>
    </source>
</evidence>
<feature type="region of interest" description="Disordered" evidence="1">
    <location>
        <begin position="1"/>
        <end position="25"/>
    </location>
</feature>
<dbReference type="EMBL" id="CP053586">
    <property type="protein sequence ID" value="WNZ25797.1"/>
    <property type="molecule type" value="Genomic_DNA"/>
</dbReference>
<reference evidence="2" key="1">
    <citation type="submission" date="2020-05" db="EMBL/GenBank/DDBJ databases">
        <authorList>
            <person name="Zhu T."/>
            <person name="Keshari N."/>
            <person name="Lu X."/>
        </authorList>
    </citation>
    <scope>NUCLEOTIDE SEQUENCE</scope>
    <source>
        <strain evidence="2">NK1-12</strain>
    </source>
</reference>
<gene>
    <name evidence="2" type="ORF">HJG54_25145</name>
</gene>
<protein>
    <submittedName>
        <fullName evidence="2">Uncharacterized protein</fullName>
    </submittedName>
</protein>
<proteinExistence type="predicted"/>
<name>A0AA96WX35_9CYAN</name>
<organism evidence="2">
    <name type="scientific">Leptolyngbya sp. NK1-12</name>
    <dbReference type="NCBI Taxonomy" id="2547451"/>
    <lineage>
        <taxon>Bacteria</taxon>
        <taxon>Bacillati</taxon>
        <taxon>Cyanobacteriota</taxon>
        <taxon>Cyanophyceae</taxon>
        <taxon>Leptolyngbyales</taxon>
        <taxon>Leptolyngbyaceae</taxon>
        <taxon>Leptolyngbya group</taxon>
        <taxon>Leptolyngbya</taxon>
    </lineage>
</organism>
<feature type="compositionally biased region" description="Polar residues" evidence="1">
    <location>
        <begin position="1"/>
        <end position="11"/>
    </location>
</feature>
<sequence>MNNVQQEQLFTDLTPAQAETTTGGSPTKFPSVFADYGVASASVERIGFNPNAFTVTNLRVKDILKDGHPVYAQIQGKPSDGSNILTSGGRHFDRKGAAGKGTVIPGFSFGFNPFEKHISKVRLVILRDNPGRDLFVAGSWVDI</sequence>